<gene>
    <name evidence="2" type="ORF">SELSPUOL_01135</name>
</gene>
<dbReference type="eggNOG" id="COG0631">
    <property type="taxonomic scope" value="Bacteria"/>
</dbReference>
<accession>C9LUJ9</accession>
<dbReference type="SUPFAM" id="SSF81606">
    <property type="entry name" value="PP2C-like"/>
    <property type="match status" value="1"/>
</dbReference>
<dbReference type="InterPro" id="IPR036457">
    <property type="entry name" value="PPM-type-like_dom_sf"/>
</dbReference>
<dbReference type="PROSITE" id="PS51746">
    <property type="entry name" value="PPM_2"/>
    <property type="match status" value="1"/>
</dbReference>
<evidence type="ECO:0000313" key="3">
    <source>
        <dbReference type="Proteomes" id="UP000003505"/>
    </source>
</evidence>
<feature type="domain" description="PPM-type phosphatase" evidence="1">
    <location>
        <begin position="5"/>
        <end position="235"/>
    </location>
</feature>
<comment type="caution">
    <text evidence="2">The sequence shown here is derived from an EMBL/GenBank/DDBJ whole genome shotgun (WGS) entry which is preliminary data.</text>
</comment>
<dbReference type="Proteomes" id="UP000003505">
    <property type="component" value="Unassembled WGS sequence"/>
</dbReference>
<name>C9LUJ9_SELS3</name>
<dbReference type="PANTHER" id="PTHR13832">
    <property type="entry name" value="PROTEIN PHOSPHATASE 2C"/>
    <property type="match status" value="1"/>
</dbReference>
<dbReference type="InterPro" id="IPR001932">
    <property type="entry name" value="PPM-type_phosphatase-like_dom"/>
</dbReference>
<sequence length="239" mass="25761">MIFLKVSKATDRGKVRESNEDACAFIPPDTYVVADGMGGYAAGEVASAMLVDVFAEMFSDAVHECGEKALLHAVQAANSKILCAAAANEARKGMGTTVVALQYRENAAYWAHVGDSRLYLLRKGVLRRLTRDHSFVQDLVERGSITEEEARNHPKKNLLTRAVGVEEKLVVDTGSFTPEEGDIFLLCSDGLTNMVGEAAIRETLQGESADKARTLVELALLAGGLDNITAIVVECDERG</sequence>
<dbReference type="CDD" id="cd00143">
    <property type="entry name" value="PP2Cc"/>
    <property type="match status" value="1"/>
</dbReference>
<dbReference type="RefSeq" id="WP_006192406.1">
    <property type="nucleotide sequence ID" value="NC_015437.1"/>
</dbReference>
<dbReference type="Gene3D" id="3.60.40.10">
    <property type="entry name" value="PPM-type phosphatase domain"/>
    <property type="match status" value="1"/>
</dbReference>
<evidence type="ECO:0000259" key="1">
    <source>
        <dbReference type="PROSITE" id="PS51746"/>
    </source>
</evidence>
<proteinExistence type="predicted"/>
<dbReference type="PANTHER" id="PTHR13832:SF827">
    <property type="entry name" value="PROTEIN PHOSPHATASE 1L"/>
    <property type="match status" value="1"/>
</dbReference>
<protein>
    <submittedName>
        <fullName evidence="2">Protein phosphatase 2C</fullName>
    </submittedName>
</protein>
<dbReference type="AlphaFoldDB" id="C9LUJ9"/>
<dbReference type="SMART" id="SM00332">
    <property type="entry name" value="PP2Cc"/>
    <property type="match status" value="1"/>
</dbReference>
<dbReference type="NCBIfam" id="NF033484">
    <property type="entry name" value="Stp1_PP2C_phos"/>
    <property type="match status" value="1"/>
</dbReference>
<dbReference type="SMART" id="SM00331">
    <property type="entry name" value="PP2C_SIG"/>
    <property type="match status" value="1"/>
</dbReference>
<dbReference type="GO" id="GO:0004722">
    <property type="term" value="F:protein serine/threonine phosphatase activity"/>
    <property type="evidence" value="ECO:0007669"/>
    <property type="project" value="InterPro"/>
</dbReference>
<dbReference type="Pfam" id="PF13672">
    <property type="entry name" value="PP2C_2"/>
    <property type="match status" value="1"/>
</dbReference>
<evidence type="ECO:0000313" key="2">
    <source>
        <dbReference type="EMBL" id="EEX77432.1"/>
    </source>
</evidence>
<dbReference type="STRING" id="546271.Selsp_1111"/>
<dbReference type="OrthoDB" id="9801841at2"/>
<dbReference type="EMBL" id="ACKP02000016">
    <property type="protein sequence ID" value="EEX77432.1"/>
    <property type="molecule type" value="Genomic_DNA"/>
</dbReference>
<reference evidence="2 3" key="1">
    <citation type="submission" date="2009-09" db="EMBL/GenBank/DDBJ databases">
        <authorList>
            <person name="Weinstock G."/>
            <person name="Sodergren E."/>
            <person name="Clifton S."/>
            <person name="Fulton L."/>
            <person name="Fulton B."/>
            <person name="Courtney L."/>
            <person name="Fronick C."/>
            <person name="Harrison M."/>
            <person name="Strong C."/>
            <person name="Farmer C."/>
            <person name="Delahaunty K."/>
            <person name="Markovic C."/>
            <person name="Hall O."/>
            <person name="Minx P."/>
            <person name="Tomlinson C."/>
            <person name="Mitreva M."/>
            <person name="Nelson J."/>
            <person name="Hou S."/>
            <person name="Wollam A."/>
            <person name="Pepin K.H."/>
            <person name="Johnson M."/>
            <person name="Bhonagiri V."/>
            <person name="Nash W.E."/>
            <person name="Warren W."/>
            <person name="Chinwalla A."/>
            <person name="Mardis E.R."/>
            <person name="Wilson R.K."/>
        </authorList>
    </citation>
    <scope>NUCLEOTIDE SEQUENCE [LARGE SCALE GENOMIC DNA]</scope>
    <source>
        <strain evidence="3">ATCC 35185 / DSM 20758 / VPI D19B-28</strain>
    </source>
</reference>
<dbReference type="InterPro" id="IPR015655">
    <property type="entry name" value="PP2C"/>
</dbReference>
<organism evidence="2 3">
    <name type="scientific">Selenomonas sputigena (strain ATCC 35185 / DSM 20758 / CCUG 44933 / VPI D19B-28)</name>
    <dbReference type="NCBI Taxonomy" id="546271"/>
    <lineage>
        <taxon>Bacteria</taxon>
        <taxon>Bacillati</taxon>
        <taxon>Bacillota</taxon>
        <taxon>Negativicutes</taxon>
        <taxon>Selenomonadales</taxon>
        <taxon>Selenomonadaceae</taxon>
        <taxon>Selenomonas</taxon>
    </lineage>
</organism>